<keyword evidence="5" id="KW-1185">Reference proteome</keyword>
<dbReference type="Pfam" id="PF01263">
    <property type="entry name" value="Aldose_epim"/>
    <property type="match status" value="1"/>
</dbReference>
<dbReference type="Proteomes" id="UP000256970">
    <property type="component" value="Unassembled WGS sequence"/>
</dbReference>
<accession>A0A383VH95</accession>
<protein>
    <recommendedName>
        <fullName evidence="6">Aldose 1-epimerase</fullName>
    </recommendedName>
</protein>
<dbReference type="GO" id="GO:0033499">
    <property type="term" value="P:galactose catabolic process via UDP-galactose, Leloir pathway"/>
    <property type="evidence" value="ECO:0007669"/>
    <property type="project" value="TreeGrafter"/>
</dbReference>
<dbReference type="InterPro" id="IPR014718">
    <property type="entry name" value="GH-type_carb-bd"/>
</dbReference>
<evidence type="ECO:0000256" key="3">
    <source>
        <dbReference type="ARBA" id="ARBA00023277"/>
    </source>
</evidence>
<dbReference type="GO" id="GO:0030246">
    <property type="term" value="F:carbohydrate binding"/>
    <property type="evidence" value="ECO:0007669"/>
    <property type="project" value="InterPro"/>
</dbReference>
<reference evidence="4 5" key="1">
    <citation type="submission" date="2016-10" db="EMBL/GenBank/DDBJ databases">
        <authorList>
            <person name="Cai Z."/>
        </authorList>
    </citation>
    <scope>NUCLEOTIDE SEQUENCE [LARGE SCALE GENOMIC DNA]</scope>
</reference>
<evidence type="ECO:0000313" key="4">
    <source>
        <dbReference type="EMBL" id="SZX63766.1"/>
    </source>
</evidence>
<dbReference type="AlphaFoldDB" id="A0A383VH95"/>
<dbReference type="SUPFAM" id="SSF74650">
    <property type="entry name" value="Galactose mutarotase-like"/>
    <property type="match status" value="1"/>
</dbReference>
<comment type="similarity">
    <text evidence="1">Belongs to the aldose epimerase family.</text>
</comment>
<dbReference type="InterPro" id="IPR011013">
    <property type="entry name" value="Gal_mutarotase_sf_dom"/>
</dbReference>
<dbReference type="PANTHER" id="PTHR10091">
    <property type="entry name" value="ALDOSE-1-EPIMERASE"/>
    <property type="match status" value="1"/>
</dbReference>
<keyword evidence="2" id="KW-0413">Isomerase</keyword>
<dbReference type="InterPro" id="IPR008183">
    <property type="entry name" value="Aldose_1/G6P_1-epimerase"/>
</dbReference>
<sequence length="519" mass="53154">MSCIVNAARVLLTQSSKGMSVVVLPLGAIIQRLIVPDKDGNGVDVALGMDTATEYLTLDPNPCLGAVIGRVSNRIPGANFTLDGVIYSTNVNDRIPVPGLNSTTPTLNDTIHGGASGFTSRVWDARKVELIDGEAAVLHVLSPDGDQGFPGTVHAWVIYKLWNDTNRLQTTWLATTDRPTPISMTTHAYFNLNGHNSSTNITDHTVQLHSSYYTPVFNNTIVPTGEIAPVAGTPFDLRQPTLLSTVIEKVPGPDVPPGYDINMITPLGYPNATNLTQPSPRPVLVANISAPLTGITMGILTNAPGKDNINITRRQICFQWYSGNHLPGPGEPQITGKGGVQYTRRGGFAVEPQAWPNAVQNPNFPSVIVNPGQIYEQQLVWEFGVQGGNATAGNGTATNATAPAANATGAAATGNETAANASTPAANATEVPAAGNATAGNATASAANATAAPAAGPIVGSATEIGLDNTTAPVVANATVPENATPAVVVAPDVAGGNVTVVQNATAGNAAAGGGGAAP</sequence>
<evidence type="ECO:0000256" key="2">
    <source>
        <dbReference type="ARBA" id="ARBA00023235"/>
    </source>
</evidence>
<dbReference type="PANTHER" id="PTHR10091:SF0">
    <property type="entry name" value="GALACTOSE MUTAROTASE"/>
    <property type="match status" value="1"/>
</dbReference>
<dbReference type="GO" id="GO:0004034">
    <property type="term" value="F:aldose 1-epimerase activity"/>
    <property type="evidence" value="ECO:0007669"/>
    <property type="project" value="TreeGrafter"/>
</dbReference>
<evidence type="ECO:0000256" key="1">
    <source>
        <dbReference type="ARBA" id="ARBA00006206"/>
    </source>
</evidence>
<proteinExistence type="inferred from homology"/>
<evidence type="ECO:0000313" key="5">
    <source>
        <dbReference type="Proteomes" id="UP000256970"/>
    </source>
</evidence>
<dbReference type="CDD" id="cd09019">
    <property type="entry name" value="galactose_mutarotase_like"/>
    <property type="match status" value="1"/>
</dbReference>
<dbReference type="InterPro" id="IPR047215">
    <property type="entry name" value="Galactose_mutarotase-like"/>
</dbReference>
<name>A0A383VH95_TETOB</name>
<evidence type="ECO:0008006" key="6">
    <source>
        <dbReference type="Google" id="ProtNLM"/>
    </source>
</evidence>
<organism evidence="4 5">
    <name type="scientific">Tetradesmus obliquus</name>
    <name type="common">Green alga</name>
    <name type="synonym">Acutodesmus obliquus</name>
    <dbReference type="NCBI Taxonomy" id="3088"/>
    <lineage>
        <taxon>Eukaryota</taxon>
        <taxon>Viridiplantae</taxon>
        <taxon>Chlorophyta</taxon>
        <taxon>core chlorophytes</taxon>
        <taxon>Chlorophyceae</taxon>
        <taxon>CS clade</taxon>
        <taxon>Sphaeropleales</taxon>
        <taxon>Scenedesmaceae</taxon>
        <taxon>Tetradesmus</taxon>
    </lineage>
</organism>
<gene>
    <name evidence="4" type="ORF">BQ4739_LOCUS4312</name>
</gene>
<dbReference type="GO" id="GO:0006006">
    <property type="term" value="P:glucose metabolic process"/>
    <property type="evidence" value="ECO:0007669"/>
    <property type="project" value="TreeGrafter"/>
</dbReference>
<dbReference type="STRING" id="3088.A0A383VH95"/>
<dbReference type="EMBL" id="FNXT01000342">
    <property type="protein sequence ID" value="SZX63766.1"/>
    <property type="molecule type" value="Genomic_DNA"/>
</dbReference>
<dbReference type="Gene3D" id="2.70.98.10">
    <property type="match status" value="1"/>
</dbReference>
<keyword evidence="3" id="KW-0119">Carbohydrate metabolism</keyword>